<evidence type="ECO:0000313" key="2">
    <source>
        <dbReference type="EMBL" id="CAD8725489.1"/>
    </source>
</evidence>
<proteinExistence type="predicted"/>
<feature type="compositionally biased region" description="Polar residues" evidence="1">
    <location>
        <begin position="52"/>
        <end position="86"/>
    </location>
</feature>
<feature type="compositionally biased region" description="Low complexity" evidence="1">
    <location>
        <begin position="108"/>
        <end position="143"/>
    </location>
</feature>
<reference evidence="2" key="1">
    <citation type="submission" date="2021-01" db="EMBL/GenBank/DDBJ databases">
        <authorList>
            <person name="Corre E."/>
            <person name="Pelletier E."/>
            <person name="Niang G."/>
            <person name="Scheremetjew M."/>
            <person name="Finn R."/>
            <person name="Kale V."/>
            <person name="Holt S."/>
            <person name="Cochrane G."/>
            <person name="Meng A."/>
            <person name="Brown T."/>
            <person name="Cohen L."/>
        </authorList>
    </citation>
    <scope>NUCLEOTIDE SEQUENCE</scope>
    <source>
        <strain evidence="2">CCMP3276</strain>
    </source>
</reference>
<gene>
    <name evidence="2" type="ORF">EMAD1354_LOCUS1569</name>
</gene>
<protein>
    <submittedName>
        <fullName evidence="2">Uncharacterized protein</fullName>
    </submittedName>
</protein>
<feature type="compositionally biased region" description="Low complexity" evidence="1">
    <location>
        <begin position="88"/>
        <end position="99"/>
    </location>
</feature>
<dbReference type="EMBL" id="HBFE01002369">
    <property type="protein sequence ID" value="CAD8725489.1"/>
    <property type="molecule type" value="Transcribed_RNA"/>
</dbReference>
<feature type="compositionally biased region" description="Polar residues" evidence="1">
    <location>
        <begin position="155"/>
        <end position="165"/>
    </location>
</feature>
<accession>A0A7S0XJL6</accession>
<dbReference type="AlphaFoldDB" id="A0A7S0XJL6"/>
<sequence length="183" mass="19198">MSGNLIGTLSSIVELFPNNSLAKQNSRLNVQMIREIAERENEDDMMLVAASPLSSGTQQTLSEGGSRSGSMGTASEPRSVQFSPDTFSPAQQQQQLSSSSHHKKAAHKSSSPPSALSSSSSSNSSPSRTSPTTTTTTTRNSSACAAAADAMEEGTSPSCSPSLQPKRSLLLNPALRQHSLMNE</sequence>
<feature type="region of interest" description="Disordered" evidence="1">
    <location>
        <begin position="52"/>
        <end position="183"/>
    </location>
</feature>
<evidence type="ECO:0000256" key="1">
    <source>
        <dbReference type="SAM" id="MobiDB-lite"/>
    </source>
</evidence>
<name>A0A7S0XJL6_9RHOD</name>
<organism evidence="2">
    <name type="scientific">Erythrolobus madagascarensis</name>
    <dbReference type="NCBI Taxonomy" id="708628"/>
    <lineage>
        <taxon>Eukaryota</taxon>
        <taxon>Rhodophyta</taxon>
        <taxon>Bangiophyceae</taxon>
        <taxon>Porphyridiales</taxon>
        <taxon>Porphyridiaceae</taxon>
        <taxon>Erythrolobus</taxon>
    </lineage>
</organism>